<dbReference type="InterPro" id="IPR039537">
    <property type="entry name" value="Retrotran_Ty1/copia-like"/>
</dbReference>
<reference evidence="1" key="2">
    <citation type="submission" date="2022-01" db="EMBL/GenBank/DDBJ databases">
        <authorList>
            <person name="Yamashiro T."/>
            <person name="Shiraishi A."/>
            <person name="Satake H."/>
            <person name="Nakayama K."/>
        </authorList>
    </citation>
    <scope>NUCLEOTIDE SEQUENCE</scope>
</reference>
<dbReference type="EMBL" id="BQNB010019943">
    <property type="protein sequence ID" value="GJT90669.1"/>
    <property type="molecule type" value="Genomic_DNA"/>
</dbReference>
<dbReference type="SUPFAM" id="SSF53098">
    <property type="entry name" value="Ribonuclease H-like"/>
    <property type="match status" value="1"/>
</dbReference>
<dbReference type="PANTHER" id="PTHR42648">
    <property type="entry name" value="TRANSPOSASE, PUTATIVE-RELATED"/>
    <property type="match status" value="1"/>
</dbReference>
<dbReference type="InterPro" id="IPR036397">
    <property type="entry name" value="RNaseH_sf"/>
</dbReference>
<keyword evidence="2" id="KW-1185">Reference proteome</keyword>
<evidence type="ECO:0000313" key="2">
    <source>
        <dbReference type="Proteomes" id="UP001151760"/>
    </source>
</evidence>
<proteinExistence type="predicted"/>
<name>A0ABQ5HS94_9ASTR</name>
<comment type="caution">
    <text evidence="1">The sequence shown here is derived from an EMBL/GenBank/DDBJ whole genome shotgun (WGS) entry which is preliminary data.</text>
</comment>
<dbReference type="Gene3D" id="3.30.420.10">
    <property type="entry name" value="Ribonuclease H-like superfamily/Ribonuclease H"/>
    <property type="match status" value="1"/>
</dbReference>
<sequence length="208" mass="22762">MLLWRGEVGDSGGEMWVWELGARGEEREMWLSAVSDGGETCELEAVDGGCLSGGESGLGRSWSGSVWSSRCGVWESGALGQVRCVEYKAARAIGVGGALRWFVGIIHETTVSYTPQQNGISERRNRVLKEMVNSMLSYSGLSQGFYADDEDQLSAKHQLVIKGLANGKASASNLIDIQVKDIVKEVEDYLKIYSSAQIDIRWYVEGIL</sequence>
<dbReference type="Proteomes" id="UP001151760">
    <property type="component" value="Unassembled WGS sequence"/>
</dbReference>
<dbReference type="PANTHER" id="PTHR42648:SF30">
    <property type="entry name" value="RIBONUCLEASE H-LIKE DOMAIN, GAG-PRE-INTEGRASE DOMAIN PROTEIN-RELATED"/>
    <property type="match status" value="1"/>
</dbReference>
<dbReference type="InterPro" id="IPR012337">
    <property type="entry name" value="RNaseH-like_sf"/>
</dbReference>
<evidence type="ECO:0000313" key="1">
    <source>
        <dbReference type="EMBL" id="GJT90669.1"/>
    </source>
</evidence>
<accession>A0ABQ5HS94</accession>
<protein>
    <submittedName>
        <fullName evidence="1">Zinc finger, CCHC-type containing protein</fullName>
    </submittedName>
</protein>
<organism evidence="1 2">
    <name type="scientific">Tanacetum coccineum</name>
    <dbReference type="NCBI Taxonomy" id="301880"/>
    <lineage>
        <taxon>Eukaryota</taxon>
        <taxon>Viridiplantae</taxon>
        <taxon>Streptophyta</taxon>
        <taxon>Embryophyta</taxon>
        <taxon>Tracheophyta</taxon>
        <taxon>Spermatophyta</taxon>
        <taxon>Magnoliopsida</taxon>
        <taxon>eudicotyledons</taxon>
        <taxon>Gunneridae</taxon>
        <taxon>Pentapetalae</taxon>
        <taxon>asterids</taxon>
        <taxon>campanulids</taxon>
        <taxon>Asterales</taxon>
        <taxon>Asteraceae</taxon>
        <taxon>Asteroideae</taxon>
        <taxon>Anthemideae</taxon>
        <taxon>Anthemidinae</taxon>
        <taxon>Tanacetum</taxon>
    </lineage>
</organism>
<gene>
    <name evidence="1" type="ORF">Tco_1079514</name>
</gene>
<reference evidence="1" key="1">
    <citation type="journal article" date="2022" name="Int. J. Mol. Sci.">
        <title>Draft Genome of Tanacetum Coccineum: Genomic Comparison of Closely Related Tanacetum-Family Plants.</title>
        <authorList>
            <person name="Yamashiro T."/>
            <person name="Shiraishi A."/>
            <person name="Nakayama K."/>
            <person name="Satake H."/>
        </authorList>
    </citation>
    <scope>NUCLEOTIDE SEQUENCE</scope>
</reference>